<dbReference type="OrthoDB" id="2429551at2759"/>
<name>A0A1E3HN94_9TREE</name>
<dbReference type="AlphaFoldDB" id="A0A1E3HN94"/>
<dbReference type="Proteomes" id="UP000094065">
    <property type="component" value="Unassembled WGS sequence"/>
</dbReference>
<reference evidence="2 3" key="1">
    <citation type="submission" date="2016-06" db="EMBL/GenBank/DDBJ databases">
        <title>Evolution of pathogenesis and genome organization in the Tremellales.</title>
        <authorList>
            <person name="Cuomo C."/>
            <person name="Litvintseva A."/>
            <person name="Heitman J."/>
            <person name="Chen Y."/>
            <person name="Sun S."/>
            <person name="Springer D."/>
            <person name="Dromer F."/>
            <person name="Young S."/>
            <person name="Zeng Q."/>
            <person name="Chapman S."/>
            <person name="Gujja S."/>
            <person name="Saif S."/>
            <person name="Birren B."/>
        </authorList>
    </citation>
    <scope>NUCLEOTIDE SEQUENCE [LARGE SCALE GENOMIC DNA]</scope>
    <source>
        <strain evidence="2 3">CBS 6039</strain>
    </source>
</reference>
<comment type="caution">
    <text evidence="2">The sequence shown here is derived from an EMBL/GenBank/DDBJ whole genome shotgun (WGS) entry which is preliminary data.</text>
</comment>
<dbReference type="EMBL" id="AWGJ01000007">
    <property type="protein sequence ID" value="ODN77794.1"/>
    <property type="molecule type" value="Genomic_DNA"/>
</dbReference>
<proteinExistence type="predicted"/>
<evidence type="ECO:0000313" key="3">
    <source>
        <dbReference type="Proteomes" id="UP000094065"/>
    </source>
</evidence>
<dbReference type="GeneID" id="30156229"/>
<protein>
    <submittedName>
        <fullName evidence="2">Uncharacterized protein</fullName>
    </submittedName>
</protein>
<evidence type="ECO:0000313" key="2">
    <source>
        <dbReference type="EMBL" id="ODN77794.1"/>
    </source>
</evidence>
<keyword evidence="3" id="KW-1185">Reference proteome</keyword>
<organism evidence="2 3">
    <name type="scientific">Cryptococcus amylolentus CBS 6039</name>
    <dbReference type="NCBI Taxonomy" id="1295533"/>
    <lineage>
        <taxon>Eukaryota</taxon>
        <taxon>Fungi</taxon>
        <taxon>Dikarya</taxon>
        <taxon>Basidiomycota</taxon>
        <taxon>Agaricomycotina</taxon>
        <taxon>Tremellomycetes</taxon>
        <taxon>Tremellales</taxon>
        <taxon>Cryptococcaceae</taxon>
        <taxon>Cryptococcus</taxon>
    </lineage>
</organism>
<sequence length="170" mass="18487">MQSIIDTARTAASAVTSSVAPAHPHSEEDHAKSLPADATAGPIKSIDEEGLLVFEDDAVRHEVLVKIRKLALEDERHGLGEVAALNLTDAEGEIKKGIDYYHPKRYFTVTRATGTDYIGEVEIEQGKSIHIRAHKAGAAHTPTFHSIDTRPSEEGGAVFKTGEALVWFDY</sequence>
<evidence type="ECO:0000256" key="1">
    <source>
        <dbReference type="SAM" id="MobiDB-lite"/>
    </source>
</evidence>
<feature type="region of interest" description="Disordered" evidence="1">
    <location>
        <begin position="15"/>
        <end position="40"/>
    </location>
</feature>
<dbReference type="RefSeq" id="XP_018993030.1">
    <property type="nucleotide sequence ID" value="XM_019139087.1"/>
</dbReference>
<gene>
    <name evidence="2" type="ORF">L202_04920</name>
</gene>
<accession>A0A1E3HN94</accession>